<dbReference type="Gene3D" id="1.10.10.60">
    <property type="entry name" value="Homeodomain-like"/>
    <property type="match status" value="1"/>
</dbReference>
<dbReference type="EMBL" id="JAGGLI010000003">
    <property type="protein sequence ID" value="MBP2026710.1"/>
    <property type="molecule type" value="Genomic_DNA"/>
</dbReference>
<evidence type="ECO:0000313" key="2">
    <source>
        <dbReference type="Proteomes" id="UP001314903"/>
    </source>
</evidence>
<gene>
    <name evidence="1" type="ORF">J2Z35_000499</name>
</gene>
<comment type="caution">
    <text evidence="1">The sequence shown here is derived from an EMBL/GenBank/DDBJ whole genome shotgun (WGS) entry which is preliminary data.</text>
</comment>
<reference evidence="1 2" key="1">
    <citation type="submission" date="2021-03" db="EMBL/GenBank/DDBJ databases">
        <title>Genomic Encyclopedia of Type Strains, Phase IV (KMG-IV): sequencing the most valuable type-strain genomes for metagenomic binning, comparative biology and taxonomic classification.</title>
        <authorList>
            <person name="Goeker M."/>
        </authorList>
    </citation>
    <scope>NUCLEOTIDE SEQUENCE [LARGE SCALE GENOMIC DNA]</scope>
    <source>
        <strain evidence="1 2">DSM 27512</strain>
    </source>
</reference>
<name>A0ABS4KFZ5_9FIRM</name>
<keyword evidence="2" id="KW-1185">Reference proteome</keyword>
<organism evidence="1 2">
    <name type="scientific">Acetoanaerobium pronyense</name>
    <dbReference type="NCBI Taxonomy" id="1482736"/>
    <lineage>
        <taxon>Bacteria</taxon>
        <taxon>Bacillati</taxon>
        <taxon>Bacillota</taxon>
        <taxon>Clostridia</taxon>
        <taxon>Peptostreptococcales</taxon>
        <taxon>Filifactoraceae</taxon>
        <taxon>Acetoanaerobium</taxon>
    </lineage>
</organism>
<sequence>MGTKNTKHSAEFKQDAVSYYHSSGKSMKAAAADLKISASSLNN</sequence>
<proteinExistence type="predicted"/>
<evidence type="ECO:0000313" key="1">
    <source>
        <dbReference type="EMBL" id="MBP2026710.1"/>
    </source>
</evidence>
<dbReference type="Proteomes" id="UP001314903">
    <property type="component" value="Unassembled WGS sequence"/>
</dbReference>
<protein>
    <submittedName>
        <fullName evidence="1">Transposase-like protein</fullName>
    </submittedName>
</protein>
<dbReference type="SUPFAM" id="SSF46689">
    <property type="entry name" value="Homeodomain-like"/>
    <property type="match status" value="1"/>
</dbReference>
<accession>A0ABS4KFZ5</accession>
<dbReference type="InterPro" id="IPR009057">
    <property type="entry name" value="Homeodomain-like_sf"/>
</dbReference>